<proteinExistence type="predicted"/>
<sequence>MSPGKVNISPDSDVDDVKQAVEAMYRGSALERITRTDLSVYADQAAFARNDAPLAADAMVEGYGEHWANPILVVAPSTSNKRQREDDLFQCSATRLGKRSSQLQSRRCLKPTYADFVAAPTSIFYMNDPGYPFVDCFWYDDNMKAVHAGQVTMSQNGHPKGVGTFNTMKKNIGIPDGVKLVVNYITLPLQADRYANGPRSYFFSNVHDGGITAIQQTAEFRVIKMSLS</sequence>
<accession>W4FT13</accession>
<name>W4FT13_APHAT</name>
<dbReference type="EMBL" id="KI913165">
    <property type="protein sequence ID" value="ETV70592.1"/>
    <property type="molecule type" value="Genomic_DNA"/>
</dbReference>
<dbReference type="GeneID" id="20815961"/>
<evidence type="ECO:0000313" key="1">
    <source>
        <dbReference type="EMBL" id="ETV70592.1"/>
    </source>
</evidence>
<dbReference type="AlphaFoldDB" id="W4FT13"/>
<reference evidence="1" key="1">
    <citation type="submission" date="2013-12" db="EMBL/GenBank/DDBJ databases">
        <title>The Genome Sequence of Aphanomyces astaci APO3.</title>
        <authorList>
            <consortium name="The Broad Institute Genomics Platform"/>
            <person name="Russ C."/>
            <person name="Tyler B."/>
            <person name="van West P."/>
            <person name="Dieguez-Uribeondo J."/>
            <person name="Young S.K."/>
            <person name="Zeng Q."/>
            <person name="Gargeya S."/>
            <person name="Fitzgerald M."/>
            <person name="Abouelleil A."/>
            <person name="Alvarado L."/>
            <person name="Chapman S.B."/>
            <person name="Gainer-Dewar J."/>
            <person name="Goldberg J."/>
            <person name="Griggs A."/>
            <person name="Gujja S."/>
            <person name="Hansen M."/>
            <person name="Howarth C."/>
            <person name="Imamovic A."/>
            <person name="Ireland A."/>
            <person name="Larimer J."/>
            <person name="McCowan C."/>
            <person name="Murphy C."/>
            <person name="Pearson M."/>
            <person name="Poon T.W."/>
            <person name="Priest M."/>
            <person name="Roberts A."/>
            <person name="Saif S."/>
            <person name="Shea T."/>
            <person name="Sykes S."/>
            <person name="Wortman J."/>
            <person name="Nusbaum C."/>
            <person name="Birren B."/>
        </authorList>
    </citation>
    <scope>NUCLEOTIDE SEQUENCE [LARGE SCALE GENOMIC DNA]</scope>
    <source>
        <strain evidence="1">APO3</strain>
    </source>
</reference>
<protein>
    <submittedName>
        <fullName evidence="1">Uncharacterized protein</fullName>
    </submittedName>
</protein>
<organism evidence="1">
    <name type="scientific">Aphanomyces astaci</name>
    <name type="common">Crayfish plague agent</name>
    <dbReference type="NCBI Taxonomy" id="112090"/>
    <lineage>
        <taxon>Eukaryota</taxon>
        <taxon>Sar</taxon>
        <taxon>Stramenopiles</taxon>
        <taxon>Oomycota</taxon>
        <taxon>Saprolegniomycetes</taxon>
        <taxon>Saprolegniales</taxon>
        <taxon>Verrucalvaceae</taxon>
        <taxon>Aphanomyces</taxon>
    </lineage>
</organism>
<gene>
    <name evidence="1" type="ORF">H257_13965</name>
</gene>
<dbReference type="RefSeq" id="XP_009839975.1">
    <property type="nucleotide sequence ID" value="XM_009841673.1"/>
</dbReference>
<dbReference type="OrthoDB" id="92143at2759"/>
<dbReference type="VEuPathDB" id="FungiDB:H257_13965"/>